<accession>A0ABT1KSP6</accession>
<dbReference type="PROSITE" id="PS50901">
    <property type="entry name" value="FTSK"/>
    <property type="match status" value="1"/>
</dbReference>
<sequence length="755" mass="83107">MATKAARAGWRLTFRTAFRVGIRLCRLSVGCLFGWWGDLAGNVNPDPGLERIWEQRVQMASAIFWPSLAVWLAAGAPHAPGLLVRLAEGTHAVTVPLVAWAVLTTLFACTVVMRRVLAAKGYPWRLDHLARGTLLWLRFHPTLIAVLAAGCVALPAWWLTSDRGESPLGHAIPAVTALVVAAAVAVRERRWRRTKAALTPRLSAACEVPERVITEEAVLMPLKRDRGFQMVKVPPRVVDRIAGIEDRVAAHLSHLEVVTHRHDHLKHVTSLAFREVSDIELERRALVNATGGLVWRLDPVDEPAPGRPDEHIARLTDSVSPTRGGRVDVGLASLGFSIVEWTPDADVANVAKLSPQVLGMRSRLRDELGLRDPWELELRVEPSVVEVLRGPALGGSEKRIAKWRELSSTIFPADDGERWVVDDRAQDGTVLLRRVPDLLRQVQNYPWNAPVSLNSLPFGVCEDGTPLTLGLLELNMLFGGTPGGGKSGGLTALLCGIARLENVALIGLDPKRVEQAPWVRRFSRIAKTDYDATDVLVRLRDEMERRYEWLERSGLKKFGPEQFTKERPLLVLVVDELADLVAVAVDREEKAAETERSTLIRRIIAKGRAAGIVTVQATQKPQSDVVPTALRDLTQMRVAYATTNPAMTDTILGAGMAQQGGEAHMISAKERGVCFVVNETSRTPRRARTYWVPDKEVEGIAERYAHLRVDLPWLVDGPTPKPAANPAPPTTAVDVDELVVTMDDLDAAFADDLFA</sequence>
<evidence type="ECO:0000259" key="5">
    <source>
        <dbReference type="PROSITE" id="PS50901"/>
    </source>
</evidence>
<protein>
    <submittedName>
        <fullName evidence="6">FtsK/SpoIIIE domain-containing protein</fullName>
    </submittedName>
</protein>
<feature type="binding site" evidence="3">
    <location>
        <begin position="480"/>
        <end position="487"/>
    </location>
    <ligand>
        <name>ATP</name>
        <dbReference type="ChEBI" id="CHEBI:30616"/>
    </ligand>
</feature>
<keyword evidence="4" id="KW-1133">Transmembrane helix</keyword>
<dbReference type="InterPro" id="IPR027417">
    <property type="entry name" value="P-loop_NTPase"/>
</dbReference>
<gene>
    <name evidence="6" type="ORF">NCI01_00890</name>
</gene>
<feature type="transmembrane region" description="Helical" evidence="4">
    <location>
        <begin position="170"/>
        <end position="186"/>
    </location>
</feature>
<keyword evidence="4" id="KW-0472">Membrane</keyword>
<evidence type="ECO:0000256" key="3">
    <source>
        <dbReference type="PROSITE-ProRule" id="PRU00289"/>
    </source>
</evidence>
<dbReference type="Proteomes" id="UP001204524">
    <property type="component" value="Unassembled WGS sequence"/>
</dbReference>
<keyword evidence="7" id="KW-1185">Reference proteome</keyword>
<evidence type="ECO:0000313" key="7">
    <source>
        <dbReference type="Proteomes" id="UP001204524"/>
    </source>
</evidence>
<evidence type="ECO:0000256" key="4">
    <source>
        <dbReference type="SAM" id="Phobius"/>
    </source>
</evidence>
<proteinExistence type="predicted"/>
<dbReference type="PANTHER" id="PTHR22683">
    <property type="entry name" value="SPORULATION PROTEIN RELATED"/>
    <property type="match status" value="1"/>
</dbReference>
<keyword evidence="2 3" id="KW-0067">ATP-binding</keyword>
<feature type="transmembrane region" description="Helical" evidence="4">
    <location>
        <begin position="59"/>
        <end position="79"/>
    </location>
</feature>
<dbReference type="SUPFAM" id="SSF52540">
    <property type="entry name" value="P-loop containing nucleoside triphosphate hydrolases"/>
    <property type="match status" value="1"/>
</dbReference>
<keyword evidence="4" id="KW-0812">Transmembrane</keyword>
<feature type="transmembrane region" description="Helical" evidence="4">
    <location>
        <begin position="134"/>
        <end position="158"/>
    </location>
</feature>
<dbReference type="EMBL" id="JANARS010000001">
    <property type="protein sequence ID" value="MCP3420341.1"/>
    <property type="molecule type" value="Genomic_DNA"/>
</dbReference>
<dbReference type="Pfam" id="PF01580">
    <property type="entry name" value="FtsK_SpoIIIE"/>
    <property type="match status" value="1"/>
</dbReference>
<feature type="domain" description="FtsK" evidence="5">
    <location>
        <begin position="464"/>
        <end position="649"/>
    </location>
</feature>
<feature type="transmembrane region" description="Helical" evidence="4">
    <location>
        <begin position="91"/>
        <end position="113"/>
    </location>
</feature>
<dbReference type="Gene3D" id="3.40.50.300">
    <property type="entry name" value="P-loop containing nucleotide triphosphate hydrolases"/>
    <property type="match status" value="1"/>
</dbReference>
<dbReference type="PANTHER" id="PTHR22683:SF41">
    <property type="entry name" value="DNA TRANSLOCASE FTSK"/>
    <property type="match status" value="1"/>
</dbReference>
<reference evidence="6 7" key="1">
    <citation type="submission" date="2022-06" db="EMBL/GenBank/DDBJ databases">
        <authorList>
            <person name="So Y."/>
        </authorList>
    </citation>
    <scope>NUCLEOTIDE SEQUENCE [LARGE SCALE GENOMIC DNA]</scope>
    <source>
        <strain evidence="6 7">STR3</strain>
    </source>
</reference>
<dbReference type="InterPro" id="IPR050206">
    <property type="entry name" value="FtsK/SpoIIIE/SftA"/>
</dbReference>
<dbReference type="RefSeq" id="WP_254179585.1">
    <property type="nucleotide sequence ID" value="NZ_JANARS010000001.1"/>
</dbReference>
<comment type="caution">
    <text evidence="6">The sequence shown here is derived from an EMBL/GenBank/DDBJ whole genome shotgun (WGS) entry which is preliminary data.</text>
</comment>
<evidence type="ECO:0000256" key="2">
    <source>
        <dbReference type="ARBA" id="ARBA00022840"/>
    </source>
</evidence>
<keyword evidence="1 3" id="KW-0547">Nucleotide-binding</keyword>
<dbReference type="InterPro" id="IPR002543">
    <property type="entry name" value="FtsK_dom"/>
</dbReference>
<organism evidence="6 7">
    <name type="scientific">Nocardioides pinisoli</name>
    <dbReference type="NCBI Taxonomy" id="2950279"/>
    <lineage>
        <taxon>Bacteria</taxon>
        <taxon>Bacillati</taxon>
        <taxon>Actinomycetota</taxon>
        <taxon>Actinomycetes</taxon>
        <taxon>Propionibacteriales</taxon>
        <taxon>Nocardioidaceae</taxon>
        <taxon>Nocardioides</taxon>
    </lineage>
</organism>
<evidence type="ECO:0000313" key="6">
    <source>
        <dbReference type="EMBL" id="MCP3420341.1"/>
    </source>
</evidence>
<evidence type="ECO:0000256" key="1">
    <source>
        <dbReference type="ARBA" id="ARBA00022741"/>
    </source>
</evidence>
<name>A0ABT1KSP6_9ACTN</name>